<evidence type="ECO:0000313" key="8">
    <source>
        <dbReference type="EMBL" id="KAF0737071.1"/>
    </source>
</evidence>
<evidence type="ECO:0000313" key="9">
    <source>
        <dbReference type="Proteomes" id="UP000481153"/>
    </source>
</evidence>
<feature type="region of interest" description="Disordered" evidence="6">
    <location>
        <begin position="12"/>
        <end position="33"/>
    </location>
</feature>
<dbReference type="PANTHER" id="PTHR19384:SF17">
    <property type="entry name" value="NADPH--CYTOCHROME P450 REDUCTASE"/>
    <property type="match status" value="1"/>
</dbReference>
<dbReference type="GO" id="GO:0010181">
    <property type="term" value="F:FMN binding"/>
    <property type="evidence" value="ECO:0007669"/>
    <property type="project" value="TreeGrafter"/>
</dbReference>
<evidence type="ECO:0000259" key="7">
    <source>
        <dbReference type="PROSITE" id="PS51384"/>
    </source>
</evidence>
<evidence type="ECO:0000256" key="2">
    <source>
        <dbReference type="ARBA" id="ARBA00022630"/>
    </source>
</evidence>
<dbReference type="Proteomes" id="UP000481153">
    <property type="component" value="Unassembled WGS sequence"/>
</dbReference>
<dbReference type="InterPro" id="IPR023173">
    <property type="entry name" value="NADPH_Cyt_P450_Rdtase_alpha"/>
</dbReference>
<dbReference type="InterPro" id="IPR039261">
    <property type="entry name" value="FNR_nucleotide-bd"/>
</dbReference>
<protein>
    <recommendedName>
        <fullName evidence="5">NADPH--hemoprotein reductase</fullName>
        <ecNumber evidence="5">1.6.2.4</ecNumber>
    </recommendedName>
</protein>
<dbReference type="Gene3D" id="3.40.50.80">
    <property type="entry name" value="Nucleotide-binding domain of ferredoxin-NADP reductase (FNR) module"/>
    <property type="match status" value="1"/>
</dbReference>
<name>A0A6G0XAX0_9STRA</name>
<dbReference type="SUPFAM" id="SSF63380">
    <property type="entry name" value="Riboflavin synthase domain-like"/>
    <property type="match status" value="1"/>
</dbReference>
<dbReference type="EC" id="1.6.2.4" evidence="5"/>
<organism evidence="8 9">
    <name type="scientific">Aphanomyces euteiches</name>
    <dbReference type="NCBI Taxonomy" id="100861"/>
    <lineage>
        <taxon>Eukaryota</taxon>
        <taxon>Sar</taxon>
        <taxon>Stramenopiles</taxon>
        <taxon>Oomycota</taxon>
        <taxon>Saprolegniomycetes</taxon>
        <taxon>Saprolegniales</taxon>
        <taxon>Verrucalvaceae</taxon>
        <taxon>Aphanomyces</taxon>
    </lineage>
</organism>
<dbReference type="GO" id="GO:0003958">
    <property type="term" value="F:NADPH-hemoprotein reductase activity"/>
    <property type="evidence" value="ECO:0007669"/>
    <property type="project" value="UniProtKB-EC"/>
</dbReference>
<dbReference type="Pfam" id="PF09791">
    <property type="entry name" value="Oxidored-like"/>
    <property type="match status" value="1"/>
</dbReference>
<dbReference type="PROSITE" id="PS51384">
    <property type="entry name" value="FAD_FR"/>
    <property type="match status" value="1"/>
</dbReference>
<keyword evidence="3" id="KW-0274">FAD</keyword>
<dbReference type="InterPro" id="IPR001433">
    <property type="entry name" value="OxRdtase_FAD/NAD-bd"/>
</dbReference>
<dbReference type="AlphaFoldDB" id="A0A6G0XAX0"/>
<evidence type="ECO:0000256" key="3">
    <source>
        <dbReference type="ARBA" id="ARBA00022827"/>
    </source>
</evidence>
<feature type="domain" description="FAD-binding FR-type" evidence="7">
    <location>
        <begin position="101"/>
        <end position="310"/>
    </location>
</feature>
<evidence type="ECO:0000256" key="1">
    <source>
        <dbReference type="ARBA" id="ARBA00001974"/>
    </source>
</evidence>
<dbReference type="VEuPathDB" id="FungiDB:AeMF1_001895"/>
<comment type="cofactor">
    <cofactor evidence="1">
        <name>FAD</name>
        <dbReference type="ChEBI" id="CHEBI:57692"/>
    </cofactor>
</comment>
<dbReference type="InterPro" id="IPR001709">
    <property type="entry name" value="Flavoprot_Pyr_Nucl_cyt_Rdtase"/>
</dbReference>
<evidence type="ECO:0000256" key="5">
    <source>
        <dbReference type="ARBA" id="ARBA00023797"/>
    </source>
</evidence>
<dbReference type="GO" id="GO:0050660">
    <property type="term" value="F:flavin adenine dinucleotide binding"/>
    <property type="evidence" value="ECO:0007669"/>
    <property type="project" value="TreeGrafter"/>
</dbReference>
<dbReference type="InterPro" id="IPR017927">
    <property type="entry name" value="FAD-bd_FR_type"/>
</dbReference>
<dbReference type="InterPro" id="IPR003097">
    <property type="entry name" value="CysJ-like_FAD-binding"/>
</dbReference>
<gene>
    <name evidence="8" type="ORF">Ae201684_006875</name>
</gene>
<evidence type="ECO:0000256" key="6">
    <source>
        <dbReference type="SAM" id="MobiDB-lite"/>
    </source>
</evidence>
<dbReference type="EMBL" id="VJMJ01000085">
    <property type="protein sequence ID" value="KAF0737071.1"/>
    <property type="molecule type" value="Genomic_DNA"/>
</dbReference>
<comment type="caution">
    <text evidence="8">The sequence shown here is derived from an EMBL/GenBank/DDBJ whole genome shotgun (WGS) entry which is preliminary data.</text>
</comment>
<accession>A0A6G0XAX0</accession>
<evidence type="ECO:0000256" key="4">
    <source>
        <dbReference type="ARBA" id="ARBA00023002"/>
    </source>
</evidence>
<dbReference type="Gene3D" id="2.40.30.10">
    <property type="entry name" value="Translation factors"/>
    <property type="match status" value="1"/>
</dbReference>
<proteinExistence type="predicted"/>
<dbReference type="Pfam" id="PF00667">
    <property type="entry name" value="FAD_binding_1"/>
    <property type="match status" value="1"/>
</dbReference>
<keyword evidence="2" id="KW-0285">Flavoprotein</keyword>
<dbReference type="PRINTS" id="PR00371">
    <property type="entry name" value="FPNCR"/>
</dbReference>
<reference evidence="8 9" key="1">
    <citation type="submission" date="2019-07" db="EMBL/GenBank/DDBJ databases">
        <title>Genomics analysis of Aphanomyces spp. identifies a new class of oomycete effector associated with host adaptation.</title>
        <authorList>
            <person name="Gaulin E."/>
        </authorList>
    </citation>
    <scope>NUCLEOTIDE SEQUENCE [LARGE SCALE GENOMIC DNA]</scope>
    <source>
        <strain evidence="8 9">ATCC 201684</strain>
    </source>
</reference>
<dbReference type="InterPro" id="IPR017938">
    <property type="entry name" value="Riboflavin_synthase-like_b-brl"/>
</dbReference>
<dbReference type="SUPFAM" id="SSF52343">
    <property type="entry name" value="Ferredoxin reductase-like, C-terminal NADP-linked domain"/>
    <property type="match status" value="1"/>
</dbReference>
<keyword evidence="4" id="KW-0560">Oxidoreductase</keyword>
<sequence>MDAFLEFERELARKKRAEKPPQPPRIPRLEPPREPLPDECCNLNCPNCVLLVYNEQLLEYEDSIRWAAHTEGSTPPPPFVEEIEITFAPEDFTIDVPAMPEGVSKFFVSASRVLSHTNERSVYHIQFDISPRNSFETAANLTVHMPNADSLVERCLARLDSANGASLFKVNYPTKYHQEWTTLATLLKWSVDLASPPSPRILRLLSTHTSDSADREILLEAADMINTLTLVDVLEMHPSIRLSVPSFLSIAPSLTARNYTIASSPLQDPSTVALAVAAKPNGRCSVFLGTKSPGDEIHAAIAPSSFSQVWTKLFTLPSLNAPWLCIATGTGIAPFRGMLQDLKQRPNRPKDVALYNGCRAPDVDWLYHDEIESAVKDGLLKDYRPAFSQHNSKQYVQDLLLQDAASVCEYVVEQRGYVFVCGSLAMGRDVKRTLVECMEQHLGWSTEDAKAYVNTMQVEKRYVAEVW</sequence>
<dbReference type="PRINTS" id="PR00410">
    <property type="entry name" value="PHEHYDRXLASE"/>
</dbReference>
<dbReference type="InterPro" id="IPR019180">
    <property type="entry name" value="Oxidoreductase-like_N"/>
</dbReference>
<dbReference type="Gene3D" id="1.20.990.10">
    <property type="entry name" value="NADPH-cytochrome p450 Reductase, Chain A, domain 3"/>
    <property type="match status" value="1"/>
</dbReference>
<dbReference type="Pfam" id="PF00175">
    <property type="entry name" value="NAD_binding_1"/>
    <property type="match status" value="1"/>
</dbReference>
<dbReference type="PANTHER" id="PTHR19384">
    <property type="entry name" value="NITRIC OXIDE SYNTHASE-RELATED"/>
    <property type="match status" value="1"/>
</dbReference>
<dbReference type="GO" id="GO:0005829">
    <property type="term" value="C:cytosol"/>
    <property type="evidence" value="ECO:0007669"/>
    <property type="project" value="TreeGrafter"/>
</dbReference>
<keyword evidence="9" id="KW-1185">Reference proteome</keyword>